<name>A0A023EXL6_TRIIF</name>
<feature type="non-terminal residue" evidence="1">
    <location>
        <position position="1"/>
    </location>
</feature>
<dbReference type="Pfam" id="PF03564">
    <property type="entry name" value="DUF1759"/>
    <property type="match status" value="1"/>
</dbReference>
<sequence>FSGDIRGWGKFKDIFQSLVVDQPSLDGTERPHYFHGALEGPAKATVASIPVRGLHFKHSWSTFCQAYDNRRQFVEDRMAQLPAKLPPSLPQTIMQGLAIEAAEALLDFSTPDLASVIVFSLITRHLDAKTEDAFELEHTTFEFLTVAQQRVSSTEVASVSIRSLLTSLLYPGSHLPLRS</sequence>
<proteinExistence type="evidence at transcript level"/>
<dbReference type="EMBL" id="GBBI01004747">
    <property type="protein sequence ID" value="JAC13965.1"/>
    <property type="molecule type" value="mRNA"/>
</dbReference>
<protein>
    <submittedName>
        <fullName evidence="1">Uncharacterized protein</fullName>
    </submittedName>
</protein>
<evidence type="ECO:0000313" key="1">
    <source>
        <dbReference type="EMBL" id="JAC13965.1"/>
    </source>
</evidence>
<organism evidence="1">
    <name type="scientific">Triatoma infestans</name>
    <name type="common">Assassin bug</name>
    <dbReference type="NCBI Taxonomy" id="30076"/>
    <lineage>
        <taxon>Eukaryota</taxon>
        <taxon>Metazoa</taxon>
        <taxon>Ecdysozoa</taxon>
        <taxon>Arthropoda</taxon>
        <taxon>Hexapoda</taxon>
        <taxon>Insecta</taxon>
        <taxon>Pterygota</taxon>
        <taxon>Neoptera</taxon>
        <taxon>Paraneoptera</taxon>
        <taxon>Hemiptera</taxon>
        <taxon>Heteroptera</taxon>
        <taxon>Panheteroptera</taxon>
        <taxon>Cimicomorpha</taxon>
        <taxon>Reduviidae</taxon>
        <taxon>Triatominae</taxon>
        <taxon>Triatoma</taxon>
    </lineage>
</organism>
<dbReference type="AlphaFoldDB" id="A0A023EXL6"/>
<accession>A0A023EXL6</accession>
<dbReference type="InterPro" id="IPR005312">
    <property type="entry name" value="DUF1759"/>
</dbReference>
<reference evidence="1" key="1">
    <citation type="journal article" date="2014" name="PLoS Negl. Trop. Dis.">
        <title>An updated insight into the Sialotranscriptome of Triatoma infestans: developmental stage and geographic variations.</title>
        <authorList>
            <person name="Schwarz A."/>
            <person name="Medrano-Mercado N."/>
            <person name="Schaub G.A."/>
            <person name="Struchiner C.J."/>
            <person name="Bargues M.D."/>
            <person name="Levy M.Z."/>
            <person name="Ribeiro J.M."/>
        </authorList>
    </citation>
    <scope>NUCLEOTIDE SEQUENCE</scope>
    <source>
        <strain evidence="1">Chile</strain>
        <tissue evidence="1">Salivary glands</tissue>
    </source>
</reference>